<name>K8AEW6_9ENTR</name>
<dbReference type="Proteomes" id="UP000009340">
    <property type="component" value="Unassembled WGS sequence"/>
</dbReference>
<gene>
    <name evidence="1" type="ORF">BN137_3747</name>
</gene>
<evidence type="ECO:0000313" key="2">
    <source>
        <dbReference type="Proteomes" id="UP000009340"/>
    </source>
</evidence>
<reference evidence="1" key="1">
    <citation type="submission" date="2012-07" db="EMBL/GenBank/DDBJ databases">
        <authorList>
            <person name="Cummings C."/>
        </authorList>
    </citation>
    <scope>NUCLEOTIDE SEQUENCE</scope>
    <source>
        <strain evidence="1">1330</strain>
    </source>
</reference>
<comment type="caution">
    <text evidence="1">The sequence shown here is derived from an EMBL/GenBank/DDBJ whole genome shotgun (WGS) entry which is preliminary data.</text>
</comment>
<protein>
    <submittedName>
        <fullName evidence="1">Uncharacterized protein</fullName>
    </submittedName>
</protein>
<proteinExistence type="predicted"/>
<evidence type="ECO:0000313" key="1">
    <source>
        <dbReference type="EMBL" id="CCJ74349.1"/>
    </source>
</evidence>
<organism evidence="1 2">
    <name type="scientific">Cronobacter condimenti 1330</name>
    <dbReference type="NCBI Taxonomy" id="1073999"/>
    <lineage>
        <taxon>Bacteria</taxon>
        <taxon>Pseudomonadati</taxon>
        <taxon>Pseudomonadota</taxon>
        <taxon>Gammaproteobacteria</taxon>
        <taxon>Enterobacterales</taxon>
        <taxon>Enterobacteriaceae</taxon>
        <taxon>Cronobacter</taxon>
    </lineage>
</organism>
<dbReference type="EMBL" id="CAKW01000133">
    <property type="protein sequence ID" value="CCJ74349.1"/>
    <property type="molecule type" value="Genomic_DNA"/>
</dbReference>
<sequence length="45" mass="5289">MRYANALHYSQTVSFTPDNSTAVYKRIICEYAPYFFPLVFISCLF</sequence>
<dbReference type="AlphaFoldDB" id="K8AEW6"/>
<accession>K8AEW6</accession>